<evidence type="ECO:0000313" key="1">
    <source>
        <dbReference type="EMBL" id="KAK4075182.1"/>
    </source>
</evidence>
<proteinExistence type="predicted"/>
<protein>
    <submittedName>
        <fullName evidence="1">Uncharacterized protein</fullName>
    </submittedName>
</protein>
<gene>
    <name evidence="1" type="ORF">Purlil1_12767</name>
</gene>
<sequence length="287" mass="30688">MNPSSATFVTANRLDDQSTAADDMKVDCELQFDSSHLLEGSKMTVDDIAVAAAENGKVSAMFAPTSNATAADDSDMMRREKLEHIKSLDDAALEATRAYLQQRSSSLAAGAYQRWGDLGVEGVARAFEALRSLRAAVCFLAHTSICSLKLAVIGLSEVAIKDGVARGMYSYGLPQPSAEYFGAAITEKANELNTLASKQGATLANLLSLPAEVFRSEVGTATWPTSGGAFLLPLTNEAVDVKLLDRSAGTARRLVWNPNHVMYLSHERLAAINGSIHYIYAPIDLAV</sequence>
<keyword evidence="2" id="KW-1185">Reference proteome</keyword>
<accession>A0ABR0BGD3</accession>
<comment type="caution">
    <text evidence="1">The sequence shown here is derived from an EMBL/GenBank/DDBJ whole genome shotgun (WGS) entry which is preliminary data.</text>
</comment>
<dbReference type="Proteomes" id="UP001287286">
    <property type="component" value="Unassembled WGS sequence"/>
</dbReference>
<organism evidence="1 2">
    <name type="scientific">Purpureocillium lilacinum</name>
    <name type="common">Paecilomyces lilacinus</name>
    <dbReference type="NCBI Taxonomy" id="33203"/>
    <lineage>
        <taxon>Eukaryota</taxon>
        <taxon>Fungi</taxon>
        <taxon>Dikarya</taxon>
        <taxon>Ascomycota</taxon>
        <taxon>Pezizomycotina</taxon>
        <taxon>Sordariomycetes</taxon>
        <taxon>Hypocreomycetidae</taxon>
        <taxon>Hypocreales</taxon>
        <taxon>Ophiocordycipitaceae</taxon>
        <taxon>Purpureocillium</taxon>
    </lineage>
</organism>
<reference evidence="1 2" key="1">
    <citation type="journal article" date="2024" name="Microbiol. Resour. Announc.">
        <title>Genome annotations for the ascomycete fungi Trichoderma harzianum, Trichoderma aggressivum, and Purpureocillium lilacinum.</title>
        <authorList>
            <person name="Beijen E.P.W."/>
            <person name="Ohm R.A."/>
        </authorList>
    </citation>
    <scope>NUCLEOTIDE SEQUENCE [LARGE SCALE GENOMIC DNA]</scope>
    <source>
        <strain evidence="1 2">CBS 150709</strain>
    </source>
</reference>
<name>A0ABR0BGD3_PURLI</name>
<dbReference type="EMBL" id="JAWRVI010000131">
    <property type="protein sequence ID" value="KAK4075182.1"/>
    <property type="molecule type" value="Genomic_DNA"/>
</dbReference>
<evidence type="ECO:0000313" key="2">
    <source>
        <dbReference type="Proteomes" id="UP001287286"/>
    </source>
</evidence>